<protein>
    <submittedName>
        <fullName evidence="7">TonB family protein</fullName>
    </submittedName>
</protein>
<feature type="compositionally biased region" description="Polar residues" evidence="5">
    <location>
        <begin position="122"/>
        <end position="132"/>
    </location>
</feature>
<dbReference type="Proteomes" id="UP000284892">
    <property type="component" value="Unassembled WGS sequence"/>
</dbReference>
<evidence type="ECO:0000313" key="8">
    <source>
        <dbReference type="Proteomes" id="UP000284892"/>
    </source>
</evidence>
<evidence type="ECO:0000256" key="6">
    <source>
        <dbReference type="SAM" id="Phobius"/>
    </source>
</evidence>
<proteinExistence type="predicted"/>
<organism evidence="7 8">
    <name type="scientific">Ichthyenterobacterium magnum</name>
    <dbReference type="NCBI Taxonomy" id="1230530"/>
    <lineage>
        <taxon>Bacteria</taxon>
        <taxon>Pseudomonadati</taxon>
        <taxon>Bacteroidota</taxon>
        <taxon>Flavobacteriia</taxon>
        <taxon>Flavobacteriales</taxon>
        <taxon>Flavobacteriaceae</taxon>
        <taxon>Ichthyenterobacterium</taxon>
    </lineage>
</organism>
<name>A0A420DWC3_9FLAO</name>
<feature type="region of interest" description="Disordered" evidence="5">
    <location>
        <begin position="112"/>
        <end position="136"/>
    </location>
</feature>
<evidence type="ECO:0000256" key="1">
    <source>
        <dbReference type="ARBA" id="ARBA00004167"/>
    </source>
</evidence>
<dbReference type="GO" id="GO:0016020">
    <property type="term" value="C:membrane"/>
    <property type="evidence" value="ECO:0007669"/>
    <property type="project" value="UniProtKB-SubCell"/>
</dbReference>
<sequence>MITQSVIYTSILNFIKQHKALILTILITGIIVFGMFSFHITKQNKLIAESYYEIEPQTVEELKKLEELKALEESLSKTNQAFNEDKAFKDMMKNFKSVNANDFEKTTKALEEKAEQDVEDVVTSSPSYNNSKDYAINNDERSSFKKANDILALRSSEKRKESTNANSTLTYSLKDRDIINYDTPRYLCEESGKIVVNITVNASGEVTNSYINTSSTTNNECLTEHALEYAKAVLFNSASNASQLGSITFYFKGKN</sequence>
<dbReference type="NCBIfam" id="TIGR01352">
    <property type="entry name" value="tonB_Cterm"/>
    <property type="match status" value="1"/>
</dbReference>
<evidence type="ECO:0000256" key="5">
    <source>
        <dbReference type="SAM" id="MobiDB-lite"/>
    </source>
</evidence>
<keyword evidence="2 6" id="KW-0812">Transmembrane</keyword>
<evidence type="ECO:0000313" key="7">
    <source>
        <dbReference type="EMBL" id="RKE98523.1"/>
    </source>
</evidence>
<accession>A0A420DWC3</accession>
<evidence type="ECO:0000256" key="3">
    <source>
        <dbReference type="ARBA" id="ARBA00022989"/>
    </source>
</evidence>
<comment type="caution">
    <text evidence="7">The sequence shown here is derived from an EMBL/GenBank/DDBJ whole genome shotgun (WGS) entry which is preliminary data.</text>
</comment>
<dbReference type="InterPro" id="IPR006260">
    <property type="entry name" value="TonB/TolA_C"/>
</dbReference>
<evidence type="ECO:0000256" key="4">
    <source>
        <dbReference type="ARBA" id="ARBA00023136"/>
    </source>
</evidence>
<feature type="transmembrane region" description="Helical" evidence="6">
    <location>
        <begin position="20"/>
        <end position="40"/>
    </location>
</feature>
<reference evidence="7 8" key="1">
    <citation type="submission" date="2018-09" db="EMBL/GenBank/DDBJ databases">
        <title>Genomic Encyclopedia of Archaeal and Bacterial Type Strains, Phase II (KMG-II): from individual species to whole genera.</title>
        <authorList>
            <person name="Goeker M."/>
        </authorList>
    </citation>
    <scope>NUCLEOTIDE SEQUENCE [LARGE SCALE GENOMIC DNA]</scope>
    <source>
        <strain evidence="7 8">DSM 26283</strain>
    </source>
</reference>
<dbReference type="EMBL" id="RAQJ01000001">
    <property type="protein sequence ID" value="RKE98523.1"/>
    <property type="molecule type" value="Genomic_DNA"/>
</dbReference>
<keyword evidence="8" id="KW-1185">Reference proteome</keyword>
<comment type="subcellular location">
    <subcellularLocation>
        <location evidence="1">Membrane</location>
        <topology evidence="1">Single-pass membrane protein</topology>
    </subcellularLocation>
</comment>
<gene>
    <name evidence="7" type="ORF">BXY80_0612</name>
</gene>
<keyword evidence="3 6" id="KW-1133">Transmembrane helix</keyword>
<keyword evidence="4 6" id="KW-0472">Membrane</keyword>
<dbReference type="AlphaFoldDB" id="A0A420DWC3"/>
<evidence type="ECO:0000256" key="2">
    <source>
        <dbReference type="ARBA" id="ARBA00022692"/>
    </source>
</evidence>